<keyword evidence="1" id="KW-0732">Signal</keyword>
<gene>
    <name evidence="3" type="ORF">VKT23_008729</name>
</gene>
<dbReference type="InterPro" id="IPR037293">
    <property type="entry name" value="Gal_Oxidase_central_sf"/>
</dbReference>
<dbReference type="InterPro" id="IPR011043">
    <property type="entry name" value="Gal_Oxase/kelch_b-propeller"/>
</dbReference>
<dbReference type="Gene3D" id="2.130.10.80">
    <property type="entry name" value="Galactose oxidase/kelch, beta-propeller"/>
    <property type="match status" value="1"/>
</dbReference>
<evidence type="ECO:0000259" key="2">
    <source>
        <dbReference type="Pfam" id="PF07250"/>
    </source>
</evidence>
<dbReference type="InterPro" id="IPR009880">
    <property type="entry name" value="Glyoxal_oxidase_N"/>
</dbReference>
<organism evidence="3 4">
    <name type="scientific">Marasmiellus scandens</name>
    <dbReference type="NCBI Taxonomy" id="2682957"/>
    <lineage>
        <taxon>Eukaryota</taxon>
        <taxon>Fungi</taxon>
        <taxon>Dikarya</taxon>
        <taxon>Basidiomycota</taxon>
        <taxon>Agaricomycotina</taxon>
        <taxon>Agaricomycetes</taxon>
        <taxon>Agaricomycetidae</taxon>
        <taxon>Agaricales</taxon>
        <taxon>Marasmiineae</taxon>
        <taxon>Omphalotaceae</taxon>
        <taxon>Marasmiellus</taxon>
    </lineage>
</organism>
<feature type="chain" id="PRO_5045404644" description="Glyoxal oxidase N-terminal domain-containing protein" evidence="1">
    <location>
        <begin position="24"/>
        <end position="497"/>
    </location>
</feature>
<name>A0ABR1JHT7_9AGAR</name>
<evidence type="ECO:0000313" key="3">
    <source>
        <dbReference type="EMBL" id="KAK7460800.1"/>
    </source>
</evidence>
<comment type="caution">
    <text evidence="3">The sequence shown here is derived from an EMBL/GenBank/DDBJ whole genome shotgun (WGS) entry which is preliminary data.</text>
</comment>
<dbReference type="PANTHER" id="PTHR32208">
    <property type="entry name" value="SECRETED PROTEIN-RELATED"/>
    <property type="match status" value="1"/>
</dbReference>
<evidence type="ECO:0000313" key="4">
    <source>
        <dbReference type="Proteomes" id="UP001498398"/>
    </source>
</evidence>
<dbReference type="EMBL" id="JBANRG010000014">
    <property type="protein sequence ID" value="KAK7460800.1"/>
    <property type="molecule type" value="Genomic_DNA"/>
</dbReference>
<evidence type="ECO:0000256" key="1">
    <source>
        <dbReference type="SAM" id="SignalP"/>
    </source>
</evidence>
<accession>A0ABR1JHT7</accession>
<reference evidence="3 4" key="1">
    <citation type="submission" date="2024-01" db="EMBL/GenBank/DDBJ databases">
        <title>A draft genome for the cacao thread blight pathogen Marasmiellus scandens.</title>
        <authorList>
            <person name="Baruah I.K."/>
            <person name="Leung J."/>
            <person name="Bukari Y."/>
            <person name="Amoako-Attah I."/>
            <person name="Meinhardt L.W."/>
            <person name="Bailey B.A."/>
            <person name="Cohen S.P."/>
        </authorList>
    </citation>
    <scope>NUCLEOTIDE SEQUENCE [LARGE SCALE GENOMIC DNA]</scope>
    <source>
        <strain evidence="3 4">GH-19</strain>
    </source>
</reference>
<dbReference type="Proteomes" id="UP001498398">
    <property type="component" value="Unassembled WGS sequence"/>
</dbReference>
<dbReference type="SUPFAM" id="SSF50965">
    <property type="entry name" value="Galactose oxidase, central domain"/>
    <property type="match status" value="1"/>
</dbReference>
<feature type="signal peptide" evidence="1">
    <location>
        <begin position="1"/>
        <end position="23"/>
    </location>
</feature>
<protein>
    <recommendedName>
        <fullName evidence="2">Glyoxal oxidase N-terminal domain-containing protein</fullName>
    </recommendedName>
</protein>
<feature type="domain" description="Glyoxal oxidase N-terminal" evidence="2">
    <location>
        <begin position="66"/>
        <end position="447"/>
    </location>
</feature>
<proteinExistence type="predicted"/>
<sequence length="497" mass="54580">MRCSSQLLAFIPVATSFILYTSGAYVSGDWVLTQDGTTGVSALQVAVTDESKIIILDKSENNPLQTNRSTPASAAELDLNTRTVRPLNGAVSNVWCSGGGFYSNGTFIEVGGNPHEPGFAETNGIQAIRHFDPCEDGTCDIQDDSGRFMRTTSSRWYPGVVRIEDGSVMIVGGCYLNDWINNSSMNNPTIEYSPPKNIHGHNGTEIPMKFLNDTLKANLFPYTAVLPDGRVFMAANTQTMIYDWKTNTEQRLPDIPNGVRISYPFSGGVALLPMTPENNYTPEFLVCGGSTINDQLAQNEISAKDPASTQCSRMVISEEGIAKGWEIEQMPIPRHMLDMFPLPDGRIMIINGAQTGMSAYPDAKDAVGESNADNPAFQAFVYDPEAPEGNRFSMEGIPESKIARMYHSVATLTPNGTIFIAGSNPNEDVCFAEFPTEYRAEYLDPPYMFKPRPKYTGLAQTIGYNETFDLDLELPEGVSGENLTVVLMDLGRVFEYR</sequence>
<keyword evidence="4" id="KW-1185">Reference proteome</keyword>
<dbReference type="Pfam" id="PF07250">
    <property type="entry name" value="Glyoxal_oxid_N"/>
    <property type="match status" value="1"/>
</dbReference>
<dbReference type="PANTHER" id="PTHR32208:SF96">
    <property type="entry name" value="GLYOXAL OXIDASE"/>
    <property type="match status" value="1"/>
</dbReference>